<dbReference type="EMBL" id="CAJJDO010000156">
    <property type="protein sequence ID" value="CAD8209748.1"/>
    <property type="molecule type" value="Genomic_DNA"/>
</dbReference>
<accession>A0A8S1Y957</accession>
<evidence type="ECO:0000313" key="1">
    <source>
        <dbReference type="EMBL" id="CAD8209748.1"/>
    </source>
</evidence>
<gene>
    <name evidence="1" type="ORF">PPENT_87.1.T1560014</name>
</gene>
<organism evidence="1 2">
    <name type="scientific">Paramecium pentaurelia</name>
    <dbReference type="NCBI Taxonomy" id="43138"/>
    <lineage>
        <taxon>Eukaryota</taxon>
        <taxon>Sar</taxon>
        <taxon>Alveolata</taxon>
        <taxon>Ciliophora</taxon>
        <taxon>Intramacronucleata</taxon>
        <taxon>Oligohymenophorea</taxon>
        <taxon>Peniculida</taxon>
        <taxon>Parameciidae</taxon>
        <taxon>Paramecium</taxon>
    </lineage>
</organism>
<name>A0A8S1Y957_9CILI</name>
<comment type="caution">
    <text evidence="1">The sequence shown here is derived from an EMBL/GenBank/DDBJ whole genome shotgun (WGS) entry which is preliminary data.</text>
</comment>
<keyword evidence="2" id="KW-1185">Reference proteome</keyword>
<proteinExistence type="predicted"/>
<reference evidence="1" key="1">
    <citation type="submission" date="2021-01" db="EMBL/GenBank/DDBJ databases">
        <authorList>
            <consortium name="Genoscope - CEA"/>
            <person name="William W."/>
        </authorList>
    </citation>
    <scope>NUCLEOTIDE SEQUENCE</scope>
</reference>
<evidence type="ECO:0000313" key="2">
    <source>
        <dbReference type="Proteomes" id="UP000689195"/>
    </source>
</evidence>
<protein>
    <submittedName>
        <fullName evidence="1">Uncharacterized protein</fullName>
    </submittedName>
</protein>
<sequence length="195" mass="22688">MLILLFYVQKYTQLFIVIILKIIQKFLQILSDKQPARIHICLWDQNVIHKNQNLVQFIVSLLKHLLQLIITVILQTICSTNPIYKCEHPKLTIQFILKCTNLIKYYCYKQACSLFNNNIQCIKASYGQVFSKLCFVCANANVDIFFFGNCQELPKKSAQNQSAVGQGELISYLQHYKIGVLHPNMYLKELCYSKI</sequence>
<dbReference type="AlphaFoldDB" id="A0A8S1Y957"/>
<dbReference type="Proteomes" id="UP000689195">
    <property type="component" value="Unassembled WGS sequence"/>
</dbReference>